<evidence type="ECO:0000256" key="1">
    <source>
        <dbReference type="SAM" id="MobiDB-lite"/>
    </source>
</evidence>
<feature type="region of interest" description="Disordered" evidence="1">
    <location>
        <begin position="210"/>
        <end position="236"/>
    </location>
</feature>
<evidence type="ECO:0000313" key="4">
    <source>
        <dbReference type="Proteomes" id="UP000001307"/>
    </source>
</evidence>
<gene>
    <name evidence="3" type="ORF">GSOID_T00008051001</name>
</gene>
<feature type="transmembrane region" description="Helical" evidence="2">
    <location>
        <begin position="38"/>
        <end position="61"/>
    </location>
</feature>
<reference evidence="3" key="1">
    <citation type="journal article" date="2010" name="Science">
        <title>Plasticity of animal genome architecture unmasked by rapid evolution of a pelagic tunicate.</title>
        <authorList>
            <person name="Denoeud F."/>
            <person name="Henriet S."/>
            <person name="Mungpakdee S."/>
            <person name="Aury J.M."/>
            <person name="Da Silva C."/>
            <person name="Brinkmann H."/>
            <person name="Mikhaleva J."/>
            <person name="Olsen L.C."/>
            <person name="Jubin C."/>
            <person name="Canestro C."/>
            <person name="Bouquet J.M."/>
            <person name="Danks G."/>
            <person name="Poulain J."/>
            <person name="Campsteijn C."/>
            <person name="Adamski M."/>
            <person name="Cross I."/>
            <person name="Yadetie F."/>
            <person name="Muffato M."/>
            <person name="Louis A."/>
            <person name="Butcher S."/>
            <person name="Tsagkogeorga G."/>
            <person name="Konrad A."/>
            <person name="Singh S."/>
            <person name="Jensen M.F."/>
            <person name="Cong E.H."/>
            <person name="Eikeseth-Otteraa H."/>
            <person name="Noel B."/>
            <person name="Anthouard V."/>
            <person name="Porcel B.M."/>
            <person name="Kachouri-Lafond R."/>
            <person name="Nishino A."/>
            <person name="Ugolini M."/>
            <person name="Chourrout P."/>
            <person name="Nishida H."/>
            <person name="Aasland R."/>
            <person name="Huzurbazar S."/>
            <person name="Westhof E."/>
            <person name="Delsuc F."/>
            <person name="Lehrach H."/>
            <person name="Reinhardt R."/>
            <person name="Weissenbach J."/>
            <person name="Roy S.W."/>
            <person name="Artiguenave F."/>
            <person name="Postlethwait J.H."/>
            <person name="Manak J.R."/>
            <person name="Thompson E.M."/>
            <person name="Jaillon O."/>
            <person name="Du Pasquier L."/>
            <person name="Boudinot P."/>
            <person name="Liberles D.A."/>
            <person name="Volff J.N."/>
            <person name="Philippe H."/>
            <person name="Lenhard B."/>
            <person name="Roest Crollius H."/>
            <person name="Wincker P."/>
            <person name="Chourrout D."/>
        </authorList>
    </citation>
    <scope>NUCLEOTIDE SEQUENCE [LARGE SCALE GENOMIC DNA]</scope>
</reference>
<dbReference type="EMBL" id="FN653038">
    <property type="protein sequence ID" value="CBY24051.1"/>
    <property type="molecule type" value="Genomic_DNA"/>
</dbReference>
<dbReference type="OrthoDB" id="10375548at2759"/>
<proteinExistence type="predicted"/>
<keyword evidence="2" id="KW-0472">Membrane</keyword>
<dbReference type="Proteomes" id="UP000001307">
    <property type="component" value="Unassembled WGS sequence"/>
</dbReference>
<keyword evidence="2" id="KW-0812">Transmembrane</keyword>
<dbReference type="InParanoid" id="E4XD17"/>
<keyword evidence="4" id="KW-1185">Reference proteome</keyword>
<protein>
    <submittedName>
        <fullName evidence="3">Uncharacterized protein</fullName>
    </submittedName>
</protein>
<evidence type="ECO:0000313" key="3">
    <source>
        <dbReference type="EMBL" id="CBY24051.1"/>
    </source>
</evidence>
<evidence type="ECO:0000256" key="2">
    <source>
        <dbReference type="SAM" id="Phobius"/>
    </source>
</evidence>
<sequence length="236" mass="26501">MEIHEWEHERAKSFERANSNYMLGQDDTDYDPNITATLFIFVMIVLLLVLLVCCLKTFLVCRRQKIVNDRRRRRMMRQNQLQNQVINSEDFLRVLTLSQQHQQELPGESSSRSYGDAPPAYEHVIGMPPSYDSIVILNGVQSRATSVVGSVLDTVRSLRRGSRAVSAVGPTDSPRTTITSAQSDCGSAKSESLVASVSNAQFVHRHDCESMVASQSDSVKRGRSIRKPRPEEDESS</sequence>
<name>E4XD17_OIKDI</name>
<dbReference type="AlphaFoldDB" id="E4XD17"/>
<organism evidence="3">
    <name type="scientific">Oikopleura dioica</name>
    <name type="common">Tunicate</name>
    <dbReference type="NCBI Taxonomy" id="34765"/>
    <lineage>
        <taxon>Eukaryota</taxon>
        <taxon>Metazoa</taxon>
        <taxon>Chordata</taxon>
        <taxon>Tunicata</taxon>
        <taxon>Appendicularia</taxon>
        <taxon>Copelata</taxon>
        <taxon>Oikopleuridae</taxon>
        <taxon>Oikopleura</taxon>
    </lineage>
</organism>
<keyword evidence="2" id="KW-1133">Transmembrane helix</keyword>
<accession>E4XD17</accession>